<evidence type="ECO:0000313" key="1">
    <source>
        <dbReference type="EMBL" id="DAG05078.1"/>
    </source>
</evidence>
<name>A0A8S5VEH5_9CAUD</name>
<accession>A0A8S5VEH5</accession>
<proteinExistence type="predicted"/>
<dbReference type="EMBL" id="BK016249">
    <property type="protein sequence ID" value="DAG05078.1"/>
    <property type="molecule type" value="Genomic_DNA"/>
</dbReference>
<reference evidence="1" key="1">
    <citation type="journal article" date="2021" name="Proc. Natl. Acad. Sci. U.S.A.">
        <title>A Catalog of Tens of Thousands of Viruses from Human Metagenomes Reveals Hidden Associations with Chronic Diseases.</title>
        <authorList>
            <person name="Tisza M.J."/>
            <person name="Buck C.B."/>
        </authorList>
    </citation>
    <scope>NUCLEOTIDE SEQUENCE</scope>
    <source>
        <strain evidence="1">Ctuy39</strain>
    </source>
</reference>
<organism evidence="1">
    <name type="scientific">Siphoviridae sp. ctuy39</name>
    <dbReference type="NCBI Taxonomy" id="2825719"/>
    <lineage>
        <taxon>Viruses</taxon>
        <taxon>Duplodnaviria</taxon>
        <taxon>Heunggongvirae</taxon>
        <taxon>Uroviricota</taxon>
        <taxon>Caudoviricetes</taxon>
    </lineage>
</organism>
<sequence length="60" mass="7487">MRELNWYALRIGGYLYRIRCEPFYIEELYDHQAVDEYMRCESKEEAIDLCCKFNKKKVRR</sequence>
<protein>
    <submittedName>
        <fullName evidence="1">Uncharacterized protein</fullName>
    </submittedName>
</protein>